<protein>
    <submittedName>
        <fullName evidence="8">Polysaccharide polymerase</fullName>
    </submittedName>
</protein>
<reference evidence="8" key="2">
    <citation type="submission" date="2018-11" db="EMBL/GenBank/DDBJ databases">
        <authorList>
            <person name="Cisar J.O."/>
            <person name="Wiens G.D."/>
        </authorList>
    </citation>
    <scope>NUCLEOTIDE SEQUENCE</scope>
    <source>
        <strain evidence="9">11754</strain>
        <strain evidence="8">950106-1/1</strain>
    </source>
</reference>
<keyword evidence="4 5" id="KW-0472">Membrane</keyword>
<feature type="transmembrane region" description="Helical" evidence="5">
    <location>
        <begin position="196"/>
        <end position="213"/>
    </location>
</feature>
<evidence type="ECO:0000256" key="1">
    <source>
        <dbReference type="ARBA" id="ARBA00004141"/>
    </source>
</evidence>
<name>A0A4P8PJM6_FLAPS</name>
<feature type="transmembrane region" description="Helical" evidence="5">
    <location>
        <begin position="12"/>
        <end position="32"/>
    </location>
</feature>
<dbReference type="KEGG" id="fpk:IA06_06130"/>
<comment type="subcellular location">
    <subcellularLocation>
        <location evidence="1">Membrane</location>
        <topology evidence="1">Multi-pass membrane protein</topology>
    </subcellularLocation>
</comment>
<keyword evidence="3 5" id="KW-1133">Transmembrane helix</keyword>
<dbReference type="PANTHER" id="PTHR37422">
    <property type="entry name" value="TEICHURONIC ACID BIOSYNTHESIS PROTEIN TUAE"/>
    <property type="match status" value="1"/>
</dbReference>
<dbReference type="InterPro" id="IPR051533">
    <property type="entry name" value="WaaL-like"/>
</dbReference>
<feature type="transmembrane region" description="Helical" evidence="5">
    <location>
        <begin position="241"/>
        <end position="260"/>
    </location>
</feature>
<evidence type="ECO:0000256" key="2">
    <source>
        <dbReference type="ARBA" id="ARBA00022692"/>
    </source>
</evidence>
<dbReference type="PANTHER" id="PTHR37422:SF13">
    <property type="entry name" value="LIPOPOLYSACCHARIDE BIOSYNTHESIS PROTEIN PA4999-RELATED"/>
    <property type="match status" value="1"/>
</dbReference>
<dbReference type="AlphaFoldDB" id="A0A4P8PJM6"/>
<accession>A0A4P8PJM6</accession>
<sequence length="427" mass="48750">MRVIHENVNMVLSHKILFFSIFLLVLPVDIMQVSDEQSALPICLLLLPFGILFFLKQNIVLDKFYFWLTFVLCLVSIIAVSILYNTFPFKSSLSLVYFLLPNLGYFLALGLVKNIGDFIMFLKITVLVAFVLSVSLFYSIFILNGGVVRTEGVLSGTFFGLKLSGAYGVHSLGAHYFILINFIFFYLEIVKEKTKFMFCISVFSILILTYIIILSLSRELVLAIVLFYLIYFLIKYKPIKTFIVIGSLCLIVLVFGKGLIDTVVTAWEYKLYASSSSTSLNELSSGRLDLQELALTQIIDNPLFSTGFNGYTLNHSSYKDYDNLEGWSTHVYLLTCLWKMGLLAFISYLLFWKNILKQMFQNDFSDCEIIKKMLVLFVVNILFVNLFWDALLAPNIMALFSFFCGCFVSIKNSEKSINNPLDIINKT</sequence>
<dbReference type="EMBL" id="MK214916">
    <property type="protein sequence ID" value="QCQ84521.1"/>
    <property type="molecule type" value="Genomic_DNA"/>
</dbReference>
<dbReference type="InterPro" id="IPR007016">
    <property type="entry name" value="O-antigen_ligase-rel_domated"/>
</dbReference>
<evidence type="ECO:0000313" key="8">
    <source>
        <dbReference type="EMBL" id="QCQ84502.1"/>
    </source>
</evidence>
<dbReference type="Pfam" id="PF04932">
    <property type="entry name" value="Wzy_C"/>
    <property type="match status" value="1"/>
</dbReference>
<feature type="transmembrane region" description="Helical" evidence="5">
    <location>
        <begin position="124"/>
        <end position="147"/>
    </location>
</feature>
<dbReference type="EMBL" id="MK095936">
    <property type="protein sequence ID" value="QCQ84453.1"/>
    <property type="molecule type" value="Genomic_DNA"/>
</dbReference>
<dbReference type="RefSeq" id="WP_011963422.1">
    <property type="nucleotide sequence ID" value="NZ_CBCRUL010000003.1"/>
</dbReference>
<dbReference type="EMBL" id="MK214915">
    <property type="protein sequence ID" value="QCQ84502.1"/>
    <property type="molecule type" value="Genomic_DNA"/>
</dbReference>
<feature type="transmembrane region" description="Helical" evidence="5">
    <location>
        <begin position="219"/>
        <end position="234"/>
    </location>
</feature>
<feature type="transmembrane region" description="Helical" evidence="5">
    <location>
        <begin position="64"/>
        <end position="87"/>
    </location>
</feature>
<dbReference type="KEGG" id="fpq:IB65_06085"/>
<feature type="domain" description="O-antigen ligase-related" evidence="6">
    <location>
        <begin position="204"/>
        <end position="349"/>
    </location>
</feature>
<feature type="transmembrane region" description="Helical" evidence="5">
    <location>
        <begin position="373"/>
        <end position="388"/>
    </location>
</feature>
<dbReference type="KEGG" id="fpw:IA04_06095"/>
<dbReference type="OMA" id="MRVIHEN"/>
<evidence type="ECO:0000259" key="6">
    <source>
        <dbReference type="Pfam" id="PF04932"/>
    </source>
</evidence>
<organism evidence="8">
    <name type="scientific">Flavobacterium psychrophilum</name>
    <dbReference type="NCBI Taxonomy" id="96345"/>
    <lineage>
        <taxon>Bacteria</taxon>
        <taxon>Pseudomonadati</taxon>
        <taxon>Bacteroidota</taxon>
        <taxon>Flavobacteriia</taxon>
        <taxon>Flavobacteriales</taxon>
        <taxon>Flavobacteriaceae</taxon>
        <taxon>Flavobacterium</taxon>
    </lineage>
</organism>
<dbReference type="GO" id="GO:0016020">
    <property type="term" value="C:membrane"/>
    <property type="evidence" value="ECO:0007669"/>
    <property type="project" value="UniProtKB-SubCell"/>
</dbReference>
<proteinExistence type="predicted"/>
<feature type="transmembrane region" description="Helical" evidence="5">
    <location>
        <begin position="38"/>
        <end position="55"/>
    </location>
</feature>
<feature type="transmembrane region" description="Helical" evidence="5">
    <location>
        <begin position="167"/>
        <end position="187"/>
    </location>
</feature>
<evidence type="ECO:0000313" key="9">
    <source>
        <dbReference type="EMBL" id="QCQ84521.1"/>
    </source>
</evidence>
<feature type="transmembrane region" description="Helical" evidence="5">
    <location>
        <begin position="331"/>
        <end position="352"/>
    </location>
</feature>
<evidence type="ECO:0000256" key="5">
    <source>
        <dbReference type="SAM" id="Phobius"/>
    </source>
</evidence>
<dbReference type="KEGG" id="fpv:IA03_06190"/>
<reference evidence="7" key="1">
    <citation type="submission" date="2018-10" db="EMBL/GenBank/DDBJ databases">
        <authorList>
            <person name="Cisar J.O."/>
        </authorList>
    </citation>
    <scope>NUCLEOTIDE SEQUENCE</scope>
    <source>
        <strain evidence="7">CSF117-10</strain>
    </source>
</reference>
<feature type="transmembrane region" description="Helical" evidence="5">
    <location>
        <begin position="93"/>
        <end position="112"/>
    </location>
</feature>
<gene>
    <name evidence="8" type="primary">wzy1</name>
</gene>
<evidence type="ECO:0000256" key="4">
    <source>
        <dbReference type="ARBA" id="ARBA00023136"/>
    </source>
</evidence>
<keyword evidence="2 5" id="KW-0812">Transmembrane</keyword>
<evidence type="ECO:0000313" key="7">
    <source>
        <dbReference type="EMBL" id="QCQ84453.1"/>
    </source>
</evidence>
<evidence type="ECO:0000256" key="3">
    <source>
        <dbReference type="ARBA" id="ARBA00022989"/>
    </source>
</evidence>